<evidence type="ECO:0000256" key="5">
    <source>
        <dbReference type="NCBIfam" id="TIGR00205"/>
    </source>
</evidence>
<dbReference type="GO" id="GO:0003774">
    <property type="term" value="F:cytoskeletal motor activity"/>
    <property type="evidence" value="ECO:0007669"/>
    <property type="project" value="InterPro"/>
</dbReference>
<dbReference type="Proteomes" id="UP000324781">
    <property type="component" value="Unassembled WGS sequence"/>
</dbReference>
<comment type="subcellular location">
    <subcellularLocation>
        <location evidence="1 4">Bacterial flagellum basal body</location>
    </subcellularLocation>
</comment>
<evidence type="ECO:0000313" key="6">
    <source>
        <dbReference type="EMBL" id="SHJ02473.1"/>
    </source>
</evidence>
<name>A0A1M6FXQ1_9FIRM</name>
<keyword evidence="6" id="KW-0966">Cell projection</keyword>
<sequence length="100" mass="11022">MALEAIGSVNTVLPGIRPLKVSDTGDNEVSFKDMLLDAINSVNQLQHESDAITEDFIAGRTDSIHDVMIAGTKASLALDFMIEIRNKIVEAYQEIMRMQV</sequence>
<dbReference type="GO" id="GO:0071973">
    <property type="term" value="P:bacterial-type flagellum-dependent cell motility"/>
    <property type="evidence" value="ECO:0007669"/>
    <property type="project" value="InterPro"/>
</dbReference>
<dbReference type="PRINTS" id="PR01006">
    <property type="entry name" value="FLGHOOKFLIE"/>
</dbReference>
<dbReference type="PANTHER" id="PTHR34653:SF1">
    <property type="entry name" value="FLAGELLAR HOOK-BASAL BODY COMPLEX PROTEIN FLIE"/>
    <property type="match status" value="1"/>
</dbReference>
<evidence type="ECO:0000256" key="1">
    <source>
        <dbReference type="ARBA" id="ARBA00004117"/>
    </source>
</evidence>
<dbReference type="RefSeq" id="WP_149678599.1">
    <property type="nucleotide sequence ID" value="NZ_DAONMB010000008.1"/>
</dbReference>
<evidence type="ECO:0000256" key="2">
    <source>
        <dbReference type="ARBA" id="ARBA00009272"/>
    </source>
</evidence>
<dbReference type="InterPro" id="IPR001624">
    <property type="entry name" value="FliE"/>
</dbReference>
<organism evidence="6 7">
    <name type="scientific">Thermoclostridium caenicola</name>
    <dbReference type="NCBI Taxonomy" id="659425"/>
    <lineage>
        <taxon>Bacteria</taxon>
        <taxon>Bacillati</taxon>
        <taxon>Bacillota</taxon>
        <taxon>Clostridia</taxon>
        <taxon>Eubacteriales</taxon>
        <taxon>Oscillospiraceae</taxon>
        <taxon>Thermoclostridium</taxon>
    </lineage>
</organism>
<dbReference type="Pfam" id="PF02049">
    <property type="entry name" value="FliE"/>
    <property type="match status" value="1"/>
</dbReference>
<keyword evidence="6" id="KW-0969">Cilium</keyword>
<dbReference type="GO" id="GO:0009425">
    <property type="term" value="C:bacterial-type flagellum basal body"/>
    <property type="evidence" value="ECO:0007669"/>
    <property type="project" value="UniProtKB-SubCell"/>
</dbReference>
<dbReference type="EMBL" id="FQZP01000020">
    <property type="protein sequence ID" value="SHJ02473.1"/>
    <property type="molecule type" value="Genomic_DNA"/>
</dbReference>
<accession>A0A1M6FXQ1</accession>
<dbReference type="AlphaFoldDB" id="A0A1M6FXQ1"/>
<dbReference type="NCBIfam" id="TIGR00205">
    <property type="entry name" value="fliE"/>
    <property type="match status" value="1"/>
</dbReference>
<keyword evidence="6" id="KW-0282">Flagellum</keyword>
<dbReference type="GO" id="GO:0005198">
    <property type="term" value="F:structural molecule activity"/>
    <property type="evidence" value="ECO:0007669"/>
    <property type="project" value="UniProtKB-UniRule"/>
</dbReference>
<evidence type="ECO:0000313" key="7">
    <source>
        <dbReference type="Proteomes" id="UP000324781"/>
    </source>
</evidence>
<evidence type="ECO:0000256" key="4">
    <source>
        <dbReference type="HAMAP-Rule" id="MF_00724"/>
    </source>
</evidence>
<protein>
    <recommendedName>
        <fullName evidence="4 5">Flagellar hook-basal body complex protein FliE</fullName>
    </recommendedName>
</protein>
<evidence type="ECO:0000256" key="3">
    <source>
        <dbReference type="ARBA" id="ARBA00023143"/>
    </source>
</evidence>
<gene>
    <name evidence="4" type="primary">fliE</name>
    <name evidence="6" type="ORF">SAMN05444373_10203</name>
</gene>
<dbReference type="HAMAP" id="MF_00724">
    <property type="entry name" value="FliE"/>
    <property type="match status" value="1"/>
</dbReference>
<dbReference type="OrthoDB" id="9812413at2"/>
<dbReference type="PANTHER" id="PTHR34653">
    <property type="match status" value="1"/>
</dbReference>
<proteinExistence type="inferred from homology"/>
<reference evidence="6 7" key="1">
    <citation type="submission" date="2016-11" db="EMBL/GenBank/DDBJ databases">
        <authorList>
            <person name="Varghese N."/>
            <person name="Submissions S."/>
        </authorList>
    </citation>
    <scope>NUCLEOTIDE SEQUENCE [LARGE SCALE GENOMIC DNA]</scope>
    <source>
        <strain evidence="6 7">DSM 19027</strain>
    </source>
</reference>
<keyword evidence="7" id="KW-1185">Reference proteome</keyword>
<keyword evidence="3 4" id="KW-0975">Bacterial flagellum</keyword>
<comment type="similarity">
    <text evidence="2 4">Belongs to the FliE family.</text>
</comment>